<evidence type="ECO:0000256" key="2">
    <source>
        <dbReference type="ARBA" id="ARBA00022525"/>
    </source>
</evidence>
<evidence type="ECO:0000256" key="5">
    <source>
        <dbReference type="ARBA" id="ARBA00022825"/>
    </source>
</evidence>
<name>A0A485NX79_LYNPA</name>
<keyword evidence="8" id="KW-1185">Reference proteome</keyword>
<evidence type="ECO:0000259" key="6">
    <source>
        <dbReference type="PROSITE" id="PS50240"/>
    </source>
</evidence>
<evidence type="ECO:0000313" key="7">
    <source>
        <dbReference type="EMBL" id="VFV36256.1"/>
    </source>
</evidence>
<dbReference type="Proteomes" id="UP000386466">
    <property type="component" value="Unassembled WGS sequence"/>
</dbReference>
<dbReference type="Gene3D" id="2.40.10.10">
    <property type="entry name" value="Trypsin-like serine proteases"/>
    <property type="match status" value="1"/>
</dbReference>
<dbReference type="InterPro" id="IPR009003">
    <property type="entry name" value="Peptidase_S1_PA"/>
</dbReference>
<dbReference type="GO" id="GO:0005615">
    <property type="term" value="C:extracellular space"/>
    <property type="evidence" value="ECO:0007669"/>
    <property type="project" value="TreeGrafter"/>
</dbReference>
<gene>
    <name evidence="7" type="ORF">LYPA_23C003762</name>
</gene>
<keyword evidence="4" id="KW-0378">Hydrolase</keyword>
<reference evidence="7 8" key="1">
    <citation type="submission" date="2019-01" db="EMBL/GenBank/DDBJ databases">
        <authorList>
            <person name="Alioto T."/>
            <person name="Alioto T."/>
        </authorList>
    </citation>
    <scope>NUCLEOTIDE SEQUENCE [LARGE SCALE GENOMIC DNA]</scope>
</reference>
<keyword evidence="5" id="KW-0720">Serine protease</keyword>
<evidence type="ECO:0000256" key="1">
    <source>
        <dbReference type="ARBA" id="ARBA00004613"/>
    </source>
</evidence>
<accession>A0A485NX79</accession>
<dbReference type="Pfam" id="PF00089">
    <property type="entry name" value="Trypsin"/>
    <property type="match status" value="1"/>
</dbReference>
<dbReference type="InterPro" id="IPR043504">
    <property type="entry name" value="Peptidase_S1_PA_chymotrypsin"/>
</dbReference>
<sequence length="85" mass="9454">MAEKEVTFLLKSDQEPLYPGDGGPFVCEDSISRTPRWRLCGIVSWGTGCALAQKPGVYTKVSDFREWIFQAIKTHSEASGMVTQL</sequence>
<evidence type="ECO:0000313" key="8">
    <source>
        <dbReference type="Proteomes" id="UP000386466"/>
    </source>
</evidence>
<organism evidence="7 8">
    <name type="scientific">Lynx pardinus</name>
    <name type="common">Iberian lynx</name>
    <name type="synonym">Felis pardina</name>
    <dbReference type="NCBI Taxonomy" id="191816"/>
    <lineage>
        <taxon>Eukaryota</taxon>
        <taxon>Metazoa</taxon>
        <taxon>Chordata</taxon>
        <taxon>Craniata</taxon>
        <taxon>Vertebrata</taxon>
        <taxon>Euteleostomi</taxon>
        <taxon>Mammalia</taxon>
        <taxon>Eutheria</taxon>
        <taxon>Laurasiatheria</taxon>
        <taxon>Carnivora</taxon>
        <taxon>Feliformia</taxon>
        <taxon>Felidae</taxon>
        <taxon>Felinae</taxon>
        <taxon>Lynx</taxon>
    </lineage>
</organism>
<comment type="subcellular location">
    <subcellularLocation>
        <location evidence="1">Secreted</location>
    </subcellularLocation>
</comment>
<keyword evidence="2" id="KW-0964">Secreted</keyword>
<protein>
    <submittedName>
        <fullName evidence="7">Serine protease hepsin</fullName>
    </submittedName>
</protein>
<dbReference type="PANTHER" id="PTHR24264">
    <property type="entry name" value="TRYPSIN-RELATED"/>
    <property type="match status" value="1"/>
</dbReference>
<dbReference type="InterPro" id="IPR001254">
    <property type="entry name" value="Trypsin_dom"/>
</dbReference>
<evidence type="ECO:0000256" key="4">
    <source>
        <dbReference type="ARBA" id="ARBA00022801"/>
    </source>
</evidence>
<proteinExistence type="predicted"/>
<dbReference type="AlphaFoldDB" id="A0A485NX79"/>
<dbReference type="EMBL" id="CAAGRJ010022388">
    <property type="protein sequence ID" value="VFV36256.1"/>
    <property type="molecule type" value="Genomic_DNA"/>
</dbReference>
<dbReference type="PANTHER" id="PTHR24264:SF65">
    <property type="entry name" value="SRCR DOMAIN-CONTAINING PROTEIN"/>
    <property type="match status" value="1"/>
</dbReference>
<evidence type="ECO:0000256" key="3">
    <source>
        <dbReference type="ARBA" id="ARBA00022670"/>
    </source>
</evidence>
<dbReference type="GO" id="GO:0004252">
    <property type="term" value="F:serine-type endopeptidase activity"/>
    <property type="evidence" value="ECO:0007669"/>
    <property type="project" value="InterPro"/>
</dbReference>
<dbReference type="SUPFAM" id="SSF50494">
    <property type="entry name" value="Trypsin-like serine proteases"/>
    <property type="match status" value="1"/>
</dbReference>
<dbReference type="GO" id="GO:0006508">
    <property type="term" value="P:proteolysis"/>
    <property type="evidence" value="ECO:0007669"/>
    <property type="project" value="UniProtKB-KW"/>
</dbReference>
<keyword evidence="3 7" id="KW-0645">Protease</keyword>
<dbReference type="InterPro" id="IPR050127">
    <property type="entry name" value="Serine_Proteases_S1"/>
</dbReference>
<dbReference type="PROSITE" id="PS50240">
    <property type="entry name" value="TRYPSIN_DOM"/>
    <property type="match status" value="1"/>
</dbReference>
<feature type="domain" description="Peptidase S1" evidence="6">
    <location>
        <begin position="21"/>
        <end position="73"/>
    </location>
</feature>